<name>A0A5B7CYA6_PORTR</name>
<evidence type="ECO:0000256" key="1">
    <source>
        <dbReference type="SAM" id="MobiDB-lite"/>
    </source>
</evidence>
<keyword evidence="3" id="KW-1185">Reference proteome</keyword>
<reference evidence="2 3" key="1">
    <citation type="submission" date="2019-05" db="EMBL/GenBank/DDBJ databases">
        <title>Another draft genome of Portunus trituberculatus and its Hox gene families provides insights of decapod evolution.</title>
        <authorList>
            <person name="Jeong J.-H."/>
            <person name="Song I."/>
            <person name="Kim S."/>
            <person name="Choi T."/>
            <person name="Kim D."/>
            <person name="Ryu S."/>
            <person name="Kim W."/>
        </authorList>
    </citation>
    <scope>NUCLEOTIDE SEQUENCE [LARGE SCALE GENOMIC DNA]</scope>
    <source>
        <tissue evidence="2">Muscle</tissue>
    </source>
</reference>
<feature type="compositionally biased region" description="Acidic residues" evidence="1">
    <location>
        <begin position="65"/>
        <end position="81"/>
    </location>
</feature>
<organism evidence="2 3">
    <name type="scientific">Portunus trituberculatus</name>
    <name type="common">Swimming crab</name>
    <name type="synonym">Neptunus trituberculatus</name>
    <dbReference type="NCBI Taxonomy" id="210409"/>
    <lineage>
        <taxon>Eukaryota</taxon>
        <taxon>Metazoa</taxon>
        <taxon>Ecdysozoa</taxon>
        <taxon>Arthropoda</taxon>
        <taxon>Crustacea</taxon>
        <taxon>Multicrustacea</taxon>
        <taxon>Malacostraca</taxon>
        <taxon>Eumalacostraca</taxon>
        <taxon>Eucarida</taxon>
        <taxon>Decapoda</taxon>
        <taxon>Pleocyemata</taxon>
        <taxon>Brachyura</taxon>
        <taxon>Eubrachyura</taxon>
        <taxon>Portunoidea</taxon>
        <taxon>Portunidae</taxon>
        <taxon>Portuninae</taxon>
        <taxon>Portunus</taxon>
    </lineage>
</organism>
<gene>
    <name evidence="2" type="ORF">E2C01_005127</name>
</gene>
<feature type="compositionally biased region" description="Low complexity" evidence="1">
    <location>
        <begin position="26"/>
        <end position="42"/>
    </location>
</feature>
<proteinExistence type="predicted"/>
<dbReference type="Proteomes" id="UP000324222">
    <property type="component" value="Unassembled WGS sequence"/>
</dbReference>
<comment type="caution">
    <text evidence="2">The sequence shown here is derived from an EMBL/GenBank/DDBJ whole genome shotgun (WGS) entry which is preliminary data.</text>
</comment>
<dbReference type="EMBL" id="VSRR010000216">
    <property type="protein sequence ID" value="MPC12433.1"/>
    <property type="molecule type" value="Genomic_DNA"/>
</dbReference>
<accession>A0A5B7CYA6</accession>
<protein>
    <submittedName>
        <fullName evidence="2">Uncharacterized protein</fullName>
    </submittedName>
</protein>
<feature type="region of interest" description="Disordered" evidence="1">
    <location>
        <begin position="1"/>
        <end position="92"/>
    </location>
</feature>
<feature type="compositionally biased region" description="Low complexity" evidence="1">
    <location>
        <begin position="82"/>
        <end position="92"/>
    </location>
</feature>
<sequence>MWQGEVGQHLTLEPALRERLRRRARASSSSSEKSEISPGASSFPCSPEASLPRHLRHKGDKEHNDDDEEEDREELEDEELSESSSESSVSLS</sequence>
<dbReference type="AlphaFoldDB" id="A0A5B7CYA6"/>
<evidence type="ECO:0000313" key="2">
    <source>
        <dbReference type="EMBL" id="MPC12433.1"/>
    </source>
</evidence>
<evidence type="ECO:0000313" key="3">
    <source>
        <dbReference type="Proteomes" id="UP000324222"/>
    </source>
</evidence>